<feature type="transmembrane region" description="Helical" evidence="1">
    <location>
        <begin position="12"/>
        <end position="29"/>
    </location>
</feature>
<keyword evidence="1" id="KW-1133">Transmembrane helix</keyword>
<name>A0A4Y8L3R6_9BACT</name>
<dbReference type="EMBL" id="SOML01000004">
    <property type="protein sequence ID" value="TFD96718.1"/>
    <property type="molecule type" value="Genomic_DNA"/>
</dbReference>
<evidence type="ECO:0000313" key="3">
    <source>
        <dbReference type="Proteomes" id="UP000297861"/>
    </source>
</evidence>
<evidence type="ECO:0000256" key="1">
    <source>
        <dbReference type="SAM" id="Phobius"/>
    </source>
</evidence>
<protein>
    <submittedName>
        <fullName evidence="2">Uncharacterized protein</fullName>
    </submittedName>
</protein>
<dbReference type="AlphaFoldDB" id="A0A4Y8L3R6"/>
<comment type="caution">
    <text evidence="2">The sequence shown here is derived from an EMBL/GenBank/DDBJ whole genome shotgun (WGS) entry which is preliminary data.</text>
</comment>
<dbReference type="STRING" id="1121485.GCA_000426485_03585"/>
<evidence type="ECO:0000313" key="2">
    <source>
        <dbReference type="EMBL" id="TFD96718.1"/>
    </source>
</evidence>
<proteinExistence type="predicted"/>
<dbReference type="RefSeq" id="WP_134436041.1">
    <property type="nucleotide sequence ID" value="NZ_SOML01000004.1"/>
</dbReference>
<keyword evidence="1" id="KW-0472">Membrane</keyword>
<keyword evidence="3" id="KW-1185">Reference proteome</keyword>
<dbReference type="Proteomes" id="UP000297861">
    <property type="component" value="Unassembled WGS sequence"/>
</dbReference>
<reference evidence="2 3" key="1">
    <citation type="submission" date="2019-03" db="EMBL/GenBank/DDBJ databases">
        <title>San Antonio Military Medical Center submission to MRSN (WRAIR), pending publication.</title>
        <authorList>
            <person name="Blyth D.M."/>
            <person name="Mccarthy S.L."/>
            <person name="Schall S.E."/>
            <person name="Stam J.A."/>
            <person name="Ong A.C."/>
            <person name="Mcgann P.T."/>
        </authorList>
    </citation>
    <scope>NUCLEOTIDE SEQUENCE [LARGE SCALE GENOMIC DNA]</scope>
    <source>
        <strain evidence="2 3">MRSN571793</strain>
    </source>
</reference>
<accession>A0A4Y8L3R6</accession>
<gene>
    <name evidence="2" type="ORF">E2605_07815</name>
</gene>
<organism evidence="2 3">
    <name type="scientific">Dysgonomonas capnocytophagoides</name>
    <dbReference type="NCBI Taxonomy" id="45254"/>
    <lineage>
        <taxon>Bacteria</taxon>
        <taxon>Pseudomonadati</taxon>
        <taxon>Bacteroidota</taxon>
        <taxon>Bacteroidia</taxon>
        <taxon>Bacteroidales</taxon>
        <taxon>Dysgonomonadaceae</taxon>
        <taxon>Dysgonomonas</taxon>
    </lineage>
</organism>
<sequence>MKTKSFKLTRNHLMWFAIAVFLLIYFAKINQSEVTDGQFPSKEEIEQRQKDSMIEYQTSQGRNVQFPEDIIGY</sequence>
<keyword evidence="1" id="KW-0812">Transmembrane</keyword>